<dbReference type="GO" id="GO:0006412">
    <property type="term" value="P:translation"/>
    <property type="evidence" value="ECO:0007669"/>
    <property type="project" value="InterPro"/>
</dbReference>
<feature type="region of interest" description="Disordered" evidence="7">
    <location>
        <begin position="281"/>
        <end position="334"/>
    </location>
</feature>
<dbReference type="GO" id="GO:0003735">
    <property type="term" value="F:structural constituent of ribosome"/>
    <property type="evidence" value="ECO:0007669"/>
    <property type="project" value="InterPro"/>
</dbReference>
<gene>
    <name evidence="8" type="ORF">HAZT_HAZT001786</name>
</gene>
<evidence type="ECO:0000256" key="3">
    <source>
        <dbReference type="ARBA" id="ARBA00022902"/>
    </source>
</evidence>
<protein>
    <submittedName>
        <fullName evidence="8">Uncharacterized protein</fullName>
    </submittedName>
</protein>
<organism evidence="8">
    <name type="scientific">Hyalella azteca</name>
    <name type="common">Amphipod</name>
    <dbReference type="NCBI Taxonomy" id="294128"/>
    <lineage>
        <taxon>Eukaryota</taxon>
        <taxon>Metazoa</taxon>
        <taxon>Ecdysozoa</taxon>
        <taxon>Arthropoda</taxon>
        <taxon>Crustacea</taxon>
        <taxon>Multicrustacea</taxon>
        <taxon>Malacostraca</taxon>
        <taxon>Eumalacostraca</taxon>
        <taxon>Peracarida</taxon>
        <taxon>Amphipoda</taxon>
        <taxon>Senticaudata</taxon>
        <taxon>Talitrida</taxon>
        <taxon>Talitroidea</taxon>
        <taxon>Hyalellidae</taxon>
        <taxon>Hyalella</taxon>
    </lineage>
</organism>
<name>A0A6A0GUY3_HYAAZ</name>
<feature type="coiled-coil region" evidence="6">
    <location>
        <begin position="202"/>
        <end position="252"/>
    </location>
</feature>
<dbReference type="GO" id="GO:0007399">
    <property type="term" value="P:nervous system development"/>
    <property type="evidence" value="ECO:0007669"/>
    <property type="project" value="UniProtKB-KW"/>
</dbReference>
<keyword evidence="3" id="KW-0524">Neurogenesis</keyword>
<dbReference type="InterPro" id="IPR038340">
    <property type="entry name" value="MRP-L47_sf"/>
</dbReference>
<dbReference type="PANTHER" id="PTHR46799:SF1">
    <property type="entry name" value="HOMEOBOX PROTEIN UNC-4 HOMOLOG"/>
    <property type="match status" value="1"/>
</dbReference>
<reference evidence="8" key="1">
    <citation type="submission" date="2014-08" db="EMBL/GenBank/DDBJ databases">
        <authorList>
            <person name="Murali S."/>
            <person name="Richards S."/>
            <person name="Bandaranaike D."/>
            <person name="Bellair M."/>
            <person name="Blankenburg K."/>
            <person name="Chao H."/>
            <person name="Dinh H."/>
            <person name="Doddapaneni H."/>
            <person name="Dugan-Rocha S."/>
            <person name="Elkadiri S."/>
            <person name="Gnanaolivu R."/>
            <person name="Hughes D."/>
            <person name="Lee S."/>
            <person name="Li M."/>
            <person name="Ming W."/>
            <person name="Munidasa M."/>
            <person name="Muniz J."/>
            <person name="Nguyen L."/>
            <person name="Osuji N."/>
            <person name="Pu L.-L."/>
            <person name="Puazo M."/>
            <person name="Skinner E."/>
            <person name="Qu C."/>
            <person name="Quiroz J."/>
            <person name="Raj R."/>
            <person name="Weissenberger G."/>
            <person name="Xin Y."/>
            <person name="Zou X."/>
            <person name="Han Y."/>
            <person name="Worley K."/>
            <person name="Muzny D."/>
            <person name="Gibbs R."/>
        </authorList>
    </citation>
    <scope>NUCLEOTIDE SEQUENCE</scope>
    <source>
        <strain evidence="8">HAZT.00-mixed</strain>
        <tissue evidence="8">Whole organism</tissue>
    </source>
</reference>
<evidence type="ECO:0000256" key="4">
    <source>
        <dbReference type="ARBA" id="ARBA00023015"/>
    </source>
</evidence>
<comment type="caution">
    <text evidence="8">The sequence shown here is derived from an EMBL/GenBank/DDBJ whole genome shotgun (WGS) entry which is preliminary data.</text>
</comment>
<dbReference type="OrthoDB" id="270763at2759"/>
<dbReference type="GO" id="GO:0010468">
    <property type="term" value="P:regulation of gene expression"/>
    <property type="evidence" value="ECO:0007669"/>
    <property type="project" value="TreeGrafter"/>
</dbReference>
<keyword evidence="2" id="KW-0221">Differentiation</keyword>
<dbReference type="Gene3D" id="6.10.330.20">
    <property type="match status" value="1"/>
</dbReference>
<accession>A0A6A0GUY3</accession>
<evidence type="ECO:0000256" key="1">
    <source>
        <dbReference type="ARBA" id="ARBA00022473"/>
    </source>
</evidence>
<proteinExistence type="predicted"/>
<dbReference type="InterPro" id="IPR010729">
    <property type="entry name" value="Ribosomal_uL29_mit"/>
</dbReference>
<feature type="region of interest" description="Disordered" evidence="7">
    <location>
        <begin position="349"/>
        <end position="368"/>
    </location>
</feature>
<reference evidence="8" key="3">
    <citation type="submission" date="2019-06" db="EMBL/GenBank/DDBJ databases">
        <authorList>
            <person name="Poynton C."/>
            <person name="Hasenbein S."/>
            <person name="Benoit J.B."/>
            <person name="Sepulveda M.S."/>
            <person name="Poelchau M.F."/>
            <person name="Murali S.C."/>
            <person name="Chen S."/>
            <person name="Glastad K.M."/>
            <person name="Werren J.H."/>
            <person name="Vineis J.H."/>
            <person name="Bowen J.L."/>
            <person name="Friedrich M."/>
            <person name="Jones J."/>
            <person name="Robertson H.M."/>
            <person name="Feyereisen R."/>
            <person name="Mechler-Hickson A."/>
            <person name="Mathers N."/>
            <person name="Lee C.E."/>
            <person name="Colbourne J.K."/>
            <person name="Biales A."/>
            <person name="Johnston J.S."/>
            <person name="Wellborn G.A."/>
            <person name="Rosendale A.J."/>
            <person name="Cridge A.G."/>
            <person name="Munoz-Torres M.C."/>
            <person name="Bain P.A."/>
            <person name="Manny A.R."/>
            <person name="Major K.M."/>
            <person name="Lambert F.N."/>
            <person name="Vulpe C.D."/>
            <person name="Tuck P."/>
            <person name="Blalock B.J."/>
            <person name="Lin Y.-Y."/>
            <person name="Smith M.E."/>
            <person name="Ochoa-Acuna H."/>
            <person name="Chen M.-J.M."/>
            <person name="Childers C.P."/>
            <person name="Qu J."/>
            <person name="Dugan S."/>
            <person name="Lee S.L."/>
            <person name="Chao H."/>
            <person name="Dinh H."/>
            <person name="Han Y."/>
            <person name="Doddapaneni H."/>
            <person name="Worley K.C."/>
            <person name="Muzny D.M."/>
            <person name="Gibbs R.A."/>
            <person name="Richards S."/>
        </authorList>
    </citation>
    <scope>NUCLEOTIDE SEQUENCE</scope>
    <source>
        <strain evidence="8">HAZT.00-mixed</strain>
        <tissue evidence="8">Whole organism</tissue>
    </source>
</reference>
<keyword evidence="4" id="KW-0805">Transcription regulation</keyword>
<dbReference type="Pfam" id="PF06984">
    <property type="entry name" value="MRP-L47"/>
    <property type="match status" value="1"/>
</dbReference>
<feature type="compositionally biased region" description="Low complexity" evidence="7">
    <location>
        <begin position="349"/>
        <end position="364"/>
    </location>
</feature>
<feature type="compositionally biased region" description="Basic residues" evidence="7">
    <location>
        <begin position="162"/>
        <end position="173"/>
    </location>
</feature>
<reference evidence="8" key="2">
    <citation type="journal article" date="2018" name="Environ. Sci. Technol.">
        <title>The Toxicogenome of Hyalella azteca: A Model for Sediment Ecotoxicology and Evolutionary Toxicology.</title>
        <authorList>
            <person name="Poynton H.C."/>
            <person name="Hasenbein S."/>
            <person name="Benoit J.B."/>
            <person name="Sepulveda M.S."/>
            <person name="Poelchau M.F."/>
            <person name="Hughes D.S.T."/>
            <person name="Murali S.C."/>
            <person name="Chen S."/>
            <person name="Glastad K.M."/>
            <person name="Goodisman M.A.D."/>
            <person name="Werren J.H."/>
            <person name="Vineis J.H."/>
            <person name="Bowen J.L."/>
            <person name="Friedrich M."/>
            <person name="Jones J."/>
            <person name="Robertson H.M."/>
            <person name="Feyereisen R."/>
            <person name="Mechler-Hickson A."/>
            <person name="Mathers N."/>
            <person name="Lee C.E."/>
            <person name="Colbourne J.K."/>
            <person name="Biales A."/>
            <person name="Johnston J.S."/>
            <person name="Wellborn G.A."/>
            <person name="Rosendale A.J."/>
            <person name="Cridge A.G."/>
            <person name="Munoz-Torres M.C."/>
            <person name="Bain P.A."/>
            <person name="Manny A.R."/>
            <person name="Major K.M."/>
            <person name="Lambert F.N."/>
            <person name="Vulpe C.D."/>
            <person name="Tuck P."/>
            <person name="Blalock B.J."/>
            <person name="Lin Y.Y."/>
            <person name="Smith M.E."/>
            <person name="Ochoa-Acuna H."/>
            <person name="Chen M.M."/>
            <person name="Childers C.P."/>
            <person name="Qu J."/>
            <person name="Dugan S."/>
            <person name="Lee S.L."/>
            <person name="Chao H."/>
            <person name="Dinh H."/>
            <person name="Han Y."/>
            <person name="Doddapaneni H."/>
            <person name="Worley K.C."/>
            <person name="Muzny D.M."/>
            <person name="Gibbs R.A."/>
            <person name="Richards S."/>
        </authorList>
    </citation>
    <scope>NUCLEOTIDE SEQUENCE</scope>
    <source>
        <strain evidence="8">HAZT.00-mixed</strain>
        <tissue evidence="8">Whole organism</tissue>
    </source>
</reference>
<evidence type="ECO:0000256" key="5">
    <source>
        <dbReference type="ARBA" id="ARBA00023163"/>
    </source>
</evidence>
<dbReference type="GO" id="GO:1990837">
    <property type="term" value="F:sequence-specific double-stranded DNA binding"/>
    <property type="evidence" value="ECO:0007669"/>
    <property type="project" value="TreeGrafter"/>
</dbReference>
<feature type="region of interest" description="Disordered" evidence="7">
    <location>
        <begin position="161"/>
        <end position="196"/>
    </location>
</feature>
<keyword evidence="6" id="KW-0175">Coiled coil</keyword>
<keyword evidence="5" id="KW-0804">Transcription</keyword>
<dbReference type="EMBL" id="JQDR03013830">
    <property type="protein sequence ID" value="KAA0189084.1"/>
    <property type="molecule type" value="Genomic_DNA"/>
</dbReference>
<dbReference type="Proteomes" id="UP000711488">
    <property type="component" value="Unassembled WGS sequence"/>
</dbReference>
<evidence type="ECO:0000256" key="2">
    <source>
        <dbReference type="ARBA" id="ARBA00022782"/>
    </source>
</evidence>
<sequence>MIRYVLLKEQNMLLALEYACKQEHHLFPNPERLDKVAESMSNIETVVKERNKAYMMLETGETGDRPGGKVKDIYGGRGGGSSSAGLWPDDRQQTMTTADDTAQLYGQYFGPAGVPDVDGVQLWCLVLMRSSCESKSAAREQEEQQQQLTASLMAQILDQKKMNRRAKWRKKEQTRKGPGRPAHNAHPQTCSGEPIPPEELARREQHRKEKRIQKQLERQQRKLALKGVHVSIEQLRKEYDENQAKEESKRRKGAPVKECQPTILSVKSSCFTIERLLAPMHSEEKGPPSPGTLMRAAPSPVHSYPSSPPSQHRCSPSPMTCKRDSPVHTPLSSPSSSVVVAQYSSPSHVTSHNLSLNSSTTSCSDSDDVNAAGEIRPIPLIKLQNDEPEPKSEFLSRVDAEVHVNHPAFFLKTDTRNSPDQFTHSHFQPISLCKSEPEDEPNLSQKQELWQYLRSSTTLLAEEWHKRWQADRLPAWLHVSPVTATLHTQS</sequence>
<dbReference type="PANTHER" id="PTHR46799">
    <property type="entry name" value="HOMEOBOX PROTEIN UNC-4 HOMOLOG"/>
    <property type="match status" value="1"/>
</dbReference>
<evidence type="ECO:0000256" key="6">
    <source>
        <dbReference type="SAM" id="Coils"/>
    </source>
</evidence>
<dbReference type="GO" id="GO:0005761">
    <property type="term" value="C:mitochondrial ribosome"/>
    <property type="evidence" value="ECO:0007669"/>
    <property type="project" value="InterPro"/>
</dbReference>
<evidence type="ECO:0000256" key="7">
    <source>
        <dbReference type="SAM" id="MobiDB-lite"/>
    </source>
</evidence>
<dbReference type="AlphaFoldDB" id="A0A6A0GUY3"/>
<evidence type="ECO:0000313" key="8">
    <source>
        <dbReference type="EMBL" id="KAA0189084.1"/>
    </source>
</evidence>
<keyword evidence="1" id="KW-0217">Developmental protein</keyword>
<dbReference type="GO" id="GO:0030154">
    <property type="term" value="P:cell differentiation"/>
    <property type="evidence" value="ECO:0007669"/>
    <property type="project" value="UniProtKB-KW"/>
</dbReference>